<feature type="region of interest" description="Disordered" evidence="1">
    <location>
        <begin position="285"/>
        <end position="305"/>
    </location>
</feature>
<dbReference type="Proteomes" id="UP001163823">
    <property type="component" value="Chromosome 1"/>
</dbReference>
<feature type="compositionally biased region" description="Polar residues" evidence="1">
    <location>
        <begin position="146"/>
        <end position="157"/>
    </location>
</feature>
<comment type="caution">
    <text evidence="2">The sequence shown here is derived from an EMBL/GenBank/DDBJ whole genome shotgun (WGS) entry which is preliminary data.</text>
</comment>
<evidence type="ECO:0000313" key="3">
    <source>
        <dbReference type="Proteomes" id="UP001163823"/>
    </source>
</evidence>
<dbReference type="PANTHER" id="PTHR36373:SF1">
    <property type="entry name" value="EXPRESSED PROTEIN"/>
    <property type="match status" value="1"/>
</dbReference>
<dbReference type="EMBL" id="JARAOO010000001">
    <property type="protein sequence ID" value="KAJ7982206.1"/>
    <property type="molecule type" value="Genomic_DNA"/>
</dbReference>
<proteinExistence type="predicted"/>
<name>A0AAD7VN47_QUISA</name>
<feature type="region of interest" description="Disordered" evidence="1">
    <location>
        <begin position="71"/>
        <end position="157"/>
    </location>
</feature>
<keyword evidence="3" id="KW-1185">Reference proteome</keyword>
<evidence type="ECO:0000313" key="2">
    <source>
        <dbReference type="EMBL" id="KAJ7982206.1"/>
    </source>
</evidence>
<protein>
    <submittedName>
        <fullName evidence="2">Interferon-activable protein</fullName>
    </submittedName>
</protein>
<evidence type="ECO:0000256" key="1">
    <source>
        <dbReference type="SAM" id="MobiDB-lite"/>
    </source>
</evidence>
<dbReference type="PANTHER" id="PTHR36373">
    <property type="entry name" value="EXPRESSED PROTEIN"/>
    <property type="match status" value="1"/>
</dbReference>
<organism evidence="2 3">
    <name type="scientific">Quillaja saponaria</name>
    <name type="common">Soap bark tree</name>
    <dbReference type="NCBI Taxonomy" id="32244"/>
    <lineage>
        <taxon>Eukaryota</taxon>
        <taxon>Viridiplantae</taxon>
        <taxon>Streptophyta</taxon>
        <taxon>Embryophyta</taxon>
        <taxon>Tracheophyta</taxon>
        <taxon>Spermatophyta</taxon>
        <taxon>Magnoliopsida</taxon>
        <taxon>eudicotyledons</taxon>
        <taxon>Gunneridae</taxon>
        <taxon>Pentapetalae</taxon>
        <taxon>rosids</taxon>
        <taxon>fabids</taxon>
        <taxon>Fabales</taxon>
        <taxon>Quillajaceae</taxon>
        <taxon>Quillaja</taxon>
    </lineage>
</organism>
<reference evidence="2 3" key="1">
    <citation type="journal article" date="2023" name="Science">
        <title>Elucidation of the pathway for biosynthesis of saponin adjuvants from the soapbark tree.</title>
        <authorList>
            <person name="Reed J."/>
            <person name="Orme A."/>
            <person name="El-Demerdash A."/>
            <person name="Owen C."/>
            <person name="Martin L.B.B."/>
            <person name="Misra R.C."/>
            <person name="Kikuchi S."/>
            <person name="Rejzek M."/>
            <person name="Martin A.C."/>
            <person name="Harkess A."/>
            <person name="Leebens-Mack J."/>
            <person name="Louveau T."/>
            <person name="Stephenson M.J."/>
            <person name="Osbourn A."/>
        </authorList>
    </citation>
    <scope>NUCLEOTIDE SEQUENCE [LARGE SCALE GENOMIC DNA]</scope>
    <source>
        <strain evidence="2">S10</strain>
    </source>
</reference>
<gene>
    <name evidence="2" type="ORF">O6P43_001353</name>
</gene>
<dbReference type="KEGG" id="qsa:O6P43_001353"/>
<dbReference type="AlphaFoldDB" id="A0AAD7VN47"/>
<sequence length="353" mass="39783">MEPAKIDWKKIESIFVEDELYEHINAPKWVDFFAPDVSVDDEAWFCRPECKHPKRAEDFLKSTPSKLLRSTDVSETLPLGDQNRRDVKLKRRVPTQSSISPGGKLKFNQDSENQNPNLSTPPNYQLKPPLRAPIKSSSETKKPIDNMQQKNQAPSLKSTLSARNLFAGRDIFNQITEFCNELKKLATRARERENAENLSEVKDEDGMKKETVKVGSVQALGELDTSEKERTPLLEVGKTKVLEGSSVKGKLMRKKKPDEAENTPISLDLGNVRCKREDRLLQIRTNPPSPQCFSATRGTTTTTPSKASKSLLMERGILQQVEQNKGTSISLVDGREARALDVFWFLKPCTLSS</sequence>
<feature type="compositionally biased region" description="Polar residues" evidence="1">
    <location>
        <begin position="108"/>
        <end position="123"/>
    </location>
</feature>
<accession>A0AAD7VN47</accession>